<dbReference type="NCBIfam" id="TIGR03696">
    <property type="entry name" value="Rhs_assc_core"/>
    <property type="match status" value="1"/>
</dbReference>
<dbReference type="NCBIfam" id="TIGR01643">
    <property type="entry name" value="YD_repeat_2x"/>
    <property type="match status" value="2"/>
</dbReference>
<dbReference type="Gene3D" id="3.90.1360.10">
    <property type="entry name" value="Protein-glutamine gamma-glutamyltransferase"/>
    <property type="match status" value="1"/>
</dbReference>
<organism evidence="2 3">
    <name type="scientific">Planctopirus limnophila (strain ATCC 43296 / DSM 3776 / IFAM 1008 / Mu 290)</name>
    <name type="common">Planctomyces limnophilus</name>
    <dbReference type="NCBI Taxonomy" id="521674"/>
    <lineage>
        <taxon>Bacteria</taxon>
        <taxon>Pseudomonadati</taxon>
        <taxon>Planctomycetota</taxon>
        <taxon>Planctomycetia</taxon>
        <taxon>Planctomycetales</taxon>
        <taxon>Planctomycetaceae</taxon>
        <taxon>Planctopirus</taxon>
    </lineage>
</organism>
<dbReference type="Proteomes" id="UP000002220">
    <property type="component" value="Chromosome"/>
</dbReference>
<dbReference type="InterPro" id="IPR022385">
    <property type="entry name" value="Rhs_assc_core"/>
</dbReference>
<feature type="region of interest" description="Disordered" evidence="1">
    <location>
        <begin position="1045"/>
        <end position="1069"/>
    </location>
</feature>
<dbReference type="EMBL" id="CP001744">
    <property type="protein sequence ID" value="ADG68886.1"/>
    <property type="molecule type" value="Genomic_DNA"/>
</dbReference>
<accession>D5SST5</accession>
<dbReference type="PANTHER" id="PTHR32305:SF15">
    <property type="entry name" value="PROTEIN RHSA-RELATED"/>
    <property type="match status" value="1"/>
</dbReference>
<dbReference type="InterPro" id="IPR038765">
    <property type="entry name" value="Papain-like_cys_pep_sf"/>
</dbReference>
<feature type="region of interest" description="Disordered" evidence="1">
    <location>
        <begin position="1"/>
        <end position="20"/>
    </location>
</feature>
<feature type="compositionally biased region" description="Polar residues" evidence="1">
    <location>
        <begin position="1"/>
        <end position="19"/>
    </location>
</feature>
<dbReference type="InterPro" id="IPR006530">
    <property type="entry name" value="YD"/>
</dbReference>
<feature type="compositionally biased region" description="Polar residues" evidence="1">
    <location>
        <begin position="834"/>
        <end position="846"/>
    </location>
</feature>
<keyword evidence="3" id="KW-1185">Reference proteome</keyword>
<feature type="region of interest" description="Disordered" evidence="1">
    <location>
        <begin position="834"/>
        <end position="857"/>
    </location>
</feature>
<dbReference type="STRING" id="521674.Plim_3067"/>
<dbReference type="Pfam" id="PF05593">
    <property type="entry name" value="RHS_repeat"/>
    <property type="match status" value="1"/>
</dbReference>
<gene>
    <name evidence="2" type="ordered locus">Plim_3067</name>
</gene>
<proteinExistence type="predicted"/>
<dbReference type="InterPro" id="IPR031325">
    <property type="entry name" value="RHS_repeat"/>
</dbReference>
<dbReference type="PANTHER" id="PTHR32305">
    <property type="match status" value="1"/>
</dbReference>
<feature type="region of interest" description="Disordered" evidence="1">
    <location>
        <begin position="1904"/>
        <end position="1923"/>
    </location>
</feature>
<dbReference type="SUPFAM" id="SSF54001">
    <property type="entry name" value="Cysteine proteinases"/>
    <property type="match status" value="1"/>
</dbReference>
<protein>
    <submittedName>
        <fullName evidence="2">YD repeat protein</fullName>
    </submittedName>
</protein>
<dbReference type="OrthoDB" id="291501at2"/>
<sequence length="2003" mass="220994">MSTEPFVSDVSITTGNSEHCSAPDTAQAPGCSCECPPTCPAKTEPKSTTDQSIRYSTGEISYRVNDLPSLTAGGIPWGHSRSFTPQLEFDQNVGQGWNWHVAHVPYLILRDTEVIVMGRGLAELWFDRDENTFAPRFGIKQQLTYNATTQNYTLRSVDGDLQIFDNEGLFLRQVDPAGNQLVVEALLTGTQLPASIKRVTGDVTEQYAYSYTSGGPAGSLLTEVVLRRKVGSGSWQNVASAIYTYYASGNPFGDTDDLQTVTTRSWQNNAWQDTGTTLYRYYLPQAASSGSSGAIPAQRGHLLRYVVKPSSFDRLAADPAVSDPLTAANSLVALYADYYFEFDEARRATREVRSSGSQIFDYEYTTSSFSAAHNHWHTKTVETRPDGSRHVVFTNADGRVLLKSLETGVSPALEEWIDYYRYNSNGYVEFHAHPDAVIGYDEELPDLVEYSPSTNTATYLYNNTGLIERYTYHAPTAWLTSESVQEGLAGTPRVVREMEYIPCCHGSTSSSSSSGSSSSGGGSSSSSEPCRYFLSQETLYRDENATTAAITTYDYTFYEGTCAIHERVTTLPLVSLVEHGSGVNNTRREVYDLYGRLTWSRDERGVITHFVYDELTGSLIQRIADADTALLTGVPTALSSLWETLPQFGLHAITDFTVDPQGRTIQSLGPVHNIDLAGTATAVRTASWMLYDDANHTSYSAQGYIKTSDSSATLVNPISITIADSAGKTLVSAHATLSSTAGDLATCLSTHGAVTQADYTRLSTFQYTECCLAASQRAYHTIPTTGEGSPGTHYDQTSFGYDALKRRVRTVSPGGTISAVVLDPRGLTLSTYIGTNDTGATEQDPTGATAPGGSHPSNNMVLVSAAEYDIAGRPILSTQHVDSSTTRETSYSYDYRGRRLVTHGEENFCQKETYDFRGQLIRSERYDGSPTGTLLSRSETDYDALGRPYQSRRYAVNPSTGSVGNALIDRTWYDASGQVVKSLPSGSKLFTKSQFDGLGRTVATFAAYDLDESAYADAFDLSDDIVIESSHTTFDLAGHALSSTSKQRYHTADDTEPGELGHPTSTTQPQARVTHQALWHDGIGRTLATANYGTNGGSAFTRPALIPARSDTILVSSQTYDEAGNLFETTDPADMTTRFIYDDAGRRTQAIENYVASPVGSDENRTTNMTYSADGQLATLVAVNASTGNQTTTYTYGTTLADSEIAASSLLRSVAYPDSTGSSDEVFLTYNRQGQRLSLTDQIGTVHHYEYDGLGRLTEDQVATLGTGVDGAIRRLATTYDERGLVHQLTSFDAATSGNAVNQVQFKYNDFGQSIQTFQEHGGTVNTGTSPSVQRGYANGSTNTVRPLSLTYPNGRELTYDYGTTHEINDALSRIGSIVDDDTTHLADYEFLGLAGVIQQTSPQPNLRYTLAGGSNDPDTGDIYTGLDRLGRVKDSRWYSTSTNDDLSRIQYGYDRASNRIWRKNPIATANSAEYDWLYTYDGLQRLKTANRGTLNGTQTALTSTAFKQDWNLDPTGNWEGFKQSDNGSTWSMEQERTANPVNEITDITNTVGSAWADPAYNAVGNMTTIPKPKQMDEAYTATYDAWNRLVKLEEEVSSTLETVAEYHYDARNFRVAVKTYNSGVLDETTHAYFTDGWRNIEERIDSNSTPSQHHIWGLRYIDDLILRDRTTASTLDERLYALQDANWNVTAVAGEGGDPQERIEYDAYGVATVNSPYFDSLSASDFNWETTCCGYWHDLRTGLSAIRHRFYFHGLGQWTSRDPLGSLAGSHLYQYALSMPTSFSDPFGLQEESSHEDWMAEWVLRNPKWDKGLSPRKKELVNQYLTSTVRRGCVGLTCVELGIKEGKGDKTWPDMRNCYATLSEAKDRKNVMEEQNICKGKNCNHEKARPRIYSIHFWNNRGKNRTKPDASKNSSTGKIDLSNWDRVRRPQLPGDSNWVNFDYGYLNDDGMMVHADHEHRPDLPGVGPMTVLTSSVEDWMVNNTDFNYEVWCVACETNEAIK</sequence>
<dbReference type="HOGENOM" id="CLU_001177_0_0_0"/>
<dbReference type="KEGG" id="plm:Plim_3067"/>
<evidence type="ECO:0000313" key="2">
    <source>
        <dbReference type="EMBL" id="ADG68886.1"/>
    </source>
</evidence>
<dbReference type="Gene3D" id="2.180.10.10">
    <property type="entry name" value="RHS repeat-associated core"/>
    <property type="match status" value="3"/>
</dbReference>
<dbReference type="eggNOG" id="COG3209">
    <property type="taxonomic scope" value="Bacteria"/>
</dbReference>
<dbReference type="GO" id="GO:0003810">
    <property type="term" value="F:protein-glutamine gamma-glutamyltransferase activity"/>
    <property type="evidence" value="ECO:0007669"/>
    <property type="project" value="InterPro"/>
</dbReference>
<feature type="compositionally biased region" description="Low complexity" evidence="1">
    <location>
        <begin position="506"/>
        <end position="517"/>
    </location>
</feature>
<evidence type="ECO:0000313" key="3">
    <source>
        <dbReference type="Proteomes" id="UP000002220"/>
    </source>
</evidence>
<name>D5SST5_PLAL2</name>
<dbReference type="InterPro" id="IPR050708">
    <property type="entry name" value="T6SS_VgrG/RHS"/>
</dbReference>
<dbReference type="InterPro" id="IPR037084">
    <property type="entry name" value="Transglut_prok_sf"/>
</dbReference>
<reference evidence="2 3" key="1">
    <citation type="journal article" date="2010" name="Stand. Genomic Sci.">
        <title>Complete genome sequence of Planctomyces limnophilus type strain (Mu 290).</title>
        <authorList>
            <person name="Labutti K."/>
            <person name="Sikorski J."/>
            <person name="Schneider S."/>
            <person name="Nolan M."/>
            <person name="Lucas S."/>
            <person name="Glavina Del Rio T."/>
            <person name="Tice H."/>
            <person name="Cheng J.F."/>
            <person name="Goodwin L."/>
            <person name="Pitluck S."/>
            <person name="Liolios K."/>
            <person name="Ivanova N."/>
            <person name="Mavromatis K."/>
            <person name="Mikhailova N."/>
            <person name="Pati A."/>
            <person name="Chen A."/>
            <person name="Palaniappan K."/>
            <person name="Land M."/>
            <person name="Hauser L."/>
            <person name="Chang Y.J."/>
            <person name="Jeffries C.D."/>
            <person name="Tindall B.J."/>
            <person name="Rohde M."/>
            <person name="Goker M."/>
            <person name="Woyke T."/>
            <person name="Bristow J."/>
            <person name="Eisen J.A."/>
            <person name="Markowitz V."/>
            <person name="Hugenholtz P."/>
            <person name="Kyrpides N.C."/>
            <person name="Klenk H.P."/>
            <person name="Lapidus A."/>
        </authorList>
    </citation>
    <scope>NUCLEOTIDE SEQUENCE [LARGE SCALE GENOMIC DNA]</scope>
    <source>
        <strain evidence="3">ATCC 43296 / DSM 3776 / IFAM 1008 / 290</strain>
    </source>
</reference>
<evidence type="ECO:0000256" key="1">
    <source>
        <dbReference type="SAM" id="MobiDB-lite"/>
    </source>
</evidence>
<feature type="region of interest" description="Disordered" evidence="1">
    <location>
        <begin position="505"/>
        <end position="529"/>
    </location>
</feature>